<dbReference type="AlphaFoldDB" id="A0A0T5PEY9"/>
<keyword evidence="2" id="KW-1185">Reference proteome</keyword>
<reference evidence="1 2" key="1">
    <citation type="submission" date="2015-04" db="EMBL/GenBank/DDBJ databases">
        <title>The draft genome sequence of Roseovarius indicus B108T.</title>
        <authorList>
            <person name="Li G."/>
            <person name="Lai Q."/>
            <person name="Shao Z."/>
            <person name="Yan P."/>
        </authorList>
    </citation>
    <scope>NUCLEOTIDE SEQUENCE [LARGE SCALE GENOMIC DNA]</scope>
    <source>
        <strain evidence="1 2">B108</strain>
    </source>
</reference>
<proteinExistence type="predicted"/>
<sequence>MDMPVREVTPQGFIVHKVASFDFSRSKPVLFAILVDAAGDRSLQADIEDGFIIEPERYGDLLAWTYGEQLDDDVWRAVIDRHLRHETRD</sequence>
<evidence type="ECO:0000313" key="1">
    <source>
        <dbReference type="EMBL" id="KRS19760.1"/>
    </source>
</evidence>
<accession>A0A0T5PEY9</accession>
<dbReference type="Proteomes" id="UP000051401">
    <property type="component" value="Unassembled WGS sequence"/>
</dbReference>
<dbReference type="PATRIC" id="fig|540747.5.peg.554"/>
<organism evidence="1 2">
    <name type="scientific">Roseovarius indicus</name>
    <dbReference type="NCBI Taxonomy" id="540747"/>
    <lineage>
        <taxon>Bacteria</taxon>
        <taxon>Pseudomonadati</taxon>
        <taxon>Pseudomonadota</taxon>
        <taxon>Alphaproteobacteria</taxon>
        <taxon>Rhodobacterales</taxon>
        <taxon>Roseobacteraceae</taxon>
        <taxon>Roseovarius</taxon>
    </lineage>
</organism>
<protein>
    <submittedName>
        <fullName evidence="1">Uncharacterized protein</fullName>
    </submittedName>
</protein>
<dbReference type="RefSeq" id="WP_057812984.1">
    <property type="nucleotide sequence ID" value="NZ_FOMY01000002.1"/>
</dbReference>
<dbReference type="EMBL" id="LAXI01000001">
    <property type="protein sequence ID" value="KRS19760.1"/>
    <property type="molecule type" value="Genomic_DNA"/>
</dbReference>
<name>A0A0T5PEY9_9RHOB</name>
<comment type="caution">
    <text evidence="1">The sequence shown here is derived from an EMBL/GenBank/DDBJ whole genome shotgun (WGS) entry which is preliminary data.</text>
</comment>
<evidence type="ECO:0000313" key="2">
    <source>
        <dbReference type="Proteomes" id="UP000051401"/>
    </source>
</evidence>
<gene>
    <name evidence="1" type="ORF">XM52_02720</name>
</gene>